<comment type="subcellular location">
    <subcellularLocation>
        <location evidence="1">Cell membrane</location>
        <topology evidence="1">Single-pass type I membrane protein</topology>
    </subcellularLocation>
    <subcellularLocation>
        <location evidence="2">Secreted</location>
        <location evidence="2">Extracellular space</location>
        <location evidence="2">Extracellular matrix</location>
    </subcellularLocation>
</comment>
<evidence type="ECO:0000256" key="12">
    <source>
        <dbReference type="ARBA" id="ARBA00023136"/>
    </source>
</evidence>
<comment type="caution">
    <text evidence="19">The sequence shown here is derived from an EMBL/GenBank/DDBJ whole genome shotgun (WGS) entry which is preliminary data.</text>
</comment>
<evidence type="ECO:0000313" key="19">
    <source>
        <dbReference type="EMBL" id="KAF4076193.1"/>
    </source>
</evidence>
<evidence type="ECO:0000313" key="20">
    <source>
        <dbReference type="Proteomes" id="UP000593565"/>
    </source>
</evidence>
<dbReference type="InterPro" id="IPR055355">
    <property type="entry name" value="ZP-C"/>
</dbReference>
<feature type="region of interest" description="Disordered" evidence="16">
    <location>
        <begin position="455"/>
        <end position="476"/>
    </location>
</feature>
<evidence type="ECO:0000256" key="4">
    <source>
        <dbReference type="ARBA" id="ARBA00017980"/>
    </source>
</evidence>
<keyword evidence="11" id="KW-1133">Transmembrane helix</keyword>
<evidence type="ECO:0000256" key="2">
    <source>
        <dbReference type="ARBA" id="ARBA00004498"/>
    </source>
</evidence>
<feature type="signal peptide" evidence="17">
    <location>
        <begin position="1"/>
        <end position="26"/>
    </location>
</feature>
<dbReference type="PROSITE" id="PS51257">
    <property type="entry name" value="PROKAR_LIPOPROTEIN"/>
    <property type="match status" value="1"/>
</dbReference>
<evidence type="ECO:0000256" key="11">
    <source>
        <dbReference type="ARBA" id="ARBA00022989"/>
    </source>
</evidence>
<dbReference type="EMBL" id="JAAGNN010000020">
    <property type="protein sequence ID" value="KAF4076193.1"/>
    <property type="molecule type" value="Genomic_DNA"/>
</dbReference>
<evidence type="ECO:0000256" key="10">
    <source>
        <dbReference type="ARBA" id="ARBA00022729"/>
    </source>
</evidence>
<dbReference type="GO" id="GO:0035803">
    <property type="term" value="P:egg coat formation"/>
    <property type="evidence" value="ECO:0007669"/>
    <property type="project" value="TreeGrafter"/>
</dbReference>
<dbReference type="Pfam" id="PF23344">
    <property type="entry name" value="ZP-N"/>
    <property type="match status" value="1"/>
</dbReference>
<keyword evidence="5" id="KW-1003">Cell membrane</keyword>
<accession>A0A7J6A0J2</accession>
<dbReference type="Gene3D" id="2.60.40.3210">
    <property type="entry name" value="Zona pellucida, ZP-N domain"/>
    <property type="match status" value="1"/>
</dbReference>
<dbReference type="InterPro" id="IPR001507">
    <property type="entry name" value="ZP_dom"/>
</dbReference>
<keyword evidence="9" id="KW-0812">Transmembrane</keyword>
<evidence type="ECO:0000256" key="8">
    <source>
        <dbReference type="ARBA" id="ARBA00022685"/>
    </source>
</evidence>
<evidence type="ECO:0000256" key="6">
    <source>
        <dbReference type="ARBA" id="ARBA00022525"/>
    </source>
</evidence>
<dbReference type="GO" id="GO:0032190">
    <property type="term" value="F:acrosin binding"/>
    <property type="evidence" value="ECO:0007669"/>
    <property type="project" value="TreeGrafter"/>
</dbReference>
<dbReference type="PANTHER" id="PTHR11576:SF15">
    <property type="entry name" value="ZONA PELLUCIDA SPERM-BINDING PROTEIN 3-LIKE"/>
    <property type="match status" value="1"/>
</dbReference>
<name>A0A7J6A0J2_AMEME</name>
<evidence type="ECO:0000256" key="13">
    <source>
        <dbReference type="ARBA" id="ARBA00023157"/>
    </source>
</evidence>
<dbReference type="PROSITE" id="PS51034">
    <property type="entry name" value="ZP_2"/>
    <property type="match status" value="1"/>
</dbReference>
<dbReference type="Proteomes" id="UP000593565">
    <property type="component" value="Unassembled WGS sequence"/>
</dbReference>
<organism evidence="19 20">
    <name type="scientific">Ameiurus melas</name>
    <name type="common">Black bullhead</name>
    <name type="synonym">Silurus melas</name>
    <dbReference type="NCBI Taxonomy" id="219545"/>
    <lineage>
        <taxon>Eukaryota</taxon>
        <taxon>Metazoa</taxon>
        <taxon>Chordata</taxon>
        <taxon>Craniata</taxon>
        <taxon>Vertebrata</taxon>
        <taxon>Euteleostomi</taxon>
        <taxon>Actinopterygii</taxon>
        <taxon>Neopterygii</taxon>
        <taxon>Teleostei</taxon>
        <taxon>Ostariophysi</taxon>
        <taxon>Siluriformes</taxon>
        <taxon>Ictaluridae</taxon>
        <taxon>Ameiurus</taxon>
    </lineage>
</organism>
<dbReference type="GO" id="GO:0007339">
    <property type="term" value="P:binding of sperm to zona pellucida"/>
    <property type="evidence" value="ECO:0007669"/>
    <property type="project" value="TreeGrafter"/>
</dbReference>
<evidence type="ECO:0000256" key="1">
    <source>
        <dbReference type="ARBA" id="ARBA00004251"/>
    </source>
</evidence>
<keyword evidence="6" id="KW-0964">Secreted</keyword>
<keyword evidence="20" id="KW-1185">Reference proteome</keyword>
<dbReference type="Gene3D" id="2.60.40.4100">
    <property type="entry name" value="Zona pellucida, ZP-C domain"/>
    <property type="match status" value="1"/>
</dbReference>
<feature type="chain" id="PRO_5029744564" description="Zona pellucida sperm-binding protein 3" evidence="17">
    <location>
        <begin position="27"/>
        <end position="569"/>
    </location>
</feature>
<comment type="similarity">
    <text evidence="3">Belongs to the ZP domain family. ZPC subfamily.</text>
</comment>
<keyword evidence="13" id="KW-1015">Disulfide bond</keyword>
<dbReference type="InterPro" id="IPR055356">
    <property type="entry name" value="ZP-N"/>
</dbReference>
<dbReference type="GO" id="GO:2000344">
    <property type="term" value="P:positive regulation of acrosome reaction"/>
    <property type="evidence" value="ECO:0007669"/>
    <property type="project" value="TreeGrafter"/>
</dbReference>
<dbReference type="SMART" id="SM00241">
    <property type="entry name" value="ZP"/>
    <property type="match status" value="1"/>
</dbReference>
<keyword evidence="7" id="KW-0272">Extracellular matrix</keyword>
<evidence type="ECO:0000256" key="14">
    <source>
        <dbReference type="ARBA" id="ARBA00023180"/>
    </source>
</evidence>
<evidence type="ECO:0000256" key="9">
    <source>
        <dbReference type="ARBA" id="ARBA00022692"/>
    </source>
</evidence>
<keyword evidence="14" id="KW-0325">Glycoprotein</keyword>
<gene>
    <name evidence="19" type="ORF">AMELA_G00227620</name>
</gene>
<keyword evidence="8" id="KW-0165">Cleavage on pair of basic residues</keyword>
<evidence type="ECO:0000259" key="18">
    <source>
        <dbReference type="PROSITE" id="PS51034"/>
    </source>
</evidence>
<dbReference type="GO" id="GO:0031012">
    <property type="term" value="C:extracellular matrix"/>
    <property type="evidence" value="ECO:0007669"/>
    <property type="project" value="TreeGrafter"/>
</dbReference>
<reference evidence="19 20" key="1">
    <citation type="submission" date="2020-02" db="EMBL/GenBank/DDBJ databases">
        <title>A chromosome-scale genome assembly of the black bullhead catfish (Ameiurus melas).</title>
        <authorList>
            <person name="Wen M."/>
            <person name="Zham M."/>
            <person name="Cabau C."/>
            <person name="Klopp C."/>
            <person name="Donnadieu C."/>
            <person name="Roques C."/>
            <person name="Bouchez O."/>
            <person name="Lampietro C."/>
            <person name="Jouanno E."/>
            <person name="Herpin A."/>
            <person name="Louis A."/>
            <person name="Berthelot C."/>
            <person name="Parey E."/>
            <person name="Roest-Crollius H."/>
            <person name="Braasch I."/>
            <person name="Postlethwait J."/>
            <person name="Robinson-Rechavi M."/>
            <person name="Echchiki A."/>
            <person name="Begum T."/>
            <person name="Montfort J."/>
            <person name="Schartl M."/>
            <person name="Bobe J."/>
            <person name="Guiguen Y."/>
        </authorList>
    </citation>
    <scope>NUCLEOTIDE SEQUENCE [LARGE SCALE GENOMIC DNA]</scope>
    <source>
        <strain evidence="19">M_S1</strain>
        <tissue evidence="19">Blood</tissue>
    </source>
</reference>
<feature type="region of interest" description="Disordered" evidence="16">
    <location>
        <begin position="30"/>
        <end position="53"/>
    </location>
</feature>
<keyword evidence="10 17" id="KW-0732">Signal</keyword>
<dbReference type="GO" id="GO:0005886">
    <property type="term" value="C:plasma membrane"/>
    <property type="evidence" value="ECO:0007669"/>
    <property type="project" value="UniProtKB-SubCell"/>
</dbReference>
<dbReference type="FunFam" id="2.60.40.3210:FF:000001">
    <property type="entry name" value="Zona pellucida sperm-binding protein 3"/>
    <property type="match status" value="1"/>
</dbReference>
<evidence type="ECO:0000256" key="3">
    <source>
        <dbReference type="ARBA" id="ARBA00006735"/>
    </source>
</evidence>
<dbReference type="InterPro" id="IPR042235">
    <property type="entry name" value="ZP-C_dom"/>
</dbReference>
<dbReference type="Pfam" id="PF00100">
    <property type="entry name" value="Zona_pellucida"/>
    <property type="match status" value="1"/>
</dbReference>
<feature type="domain" description="ZP" evidence="18">
    <location>
        <begin position="131"/>
        <end position="381"/>
    </location>
</feature>
<proteinExistence type="inferred from homology"/>
<dbReference type="PANTHER" id="PTHR11576">
    <property type="entry name" value="ZONA PELLUCIDA SPERM-BINDING PROTEIN 3"/>
    <property type="match status" value="1"/>
</dbReference>
<sequence>MNGARLLLSLHVCVFGLLGCVMVVTGRGDDQRYSTSTSPEQELYNEPRPEIGDSDFIHHPPPHHPSAITPPYLLLPMFHHRSSPVVSKELFSPVTGRRTLPSVLSNILIPQVPQTPIRVTPVNNNHGVELWCGYSKISVRINQALLNFRSSAAHFRLGTCPSSRVDGSVLYFQYELSECGSLLSVINGQLLYTNEVLYRPEDQGAIIRAVPLMLPVQCAYDRFHYSYKIGYSPEYRPQSFRKTLIRKRAFSLSVRNGKWEELEVNKSHVLGEPIYFELGAEIILKDKRVYVKACHVTPSEDSSSTQRYDVVSNFGCMVDSKRTGSQSHYVSRQMNVLRFTLDAFLFAEADSERFYLHCTVLVGNASASATAKSCTYSESELRWEELGGDASVCNCCDSQCRPPEFTDSSSFVDQAVVTSKPWSLIHNDLYSETSDKRLNPLPGSVQLHRQHHLEGEVTQEEGEETEEEVVDEKEELEEEVLIGVAESENDEMMRDEKMKEGDAENMAKDGEKYADEVQKDEGAIQKNTTDFVATFSEGTWEDEESPKRNTSVSVTAAEMDWSFGDVFPR</sequence>
<protein>
    <recommendedName>
        <fullName evidence="4">Zona pellucida sperm-binding protein 3</fullName>
    </recommendedName>
    <alternativeName>
        <fullName evidence="15">Zona pellucida glycoprotein 3</fullName>
    </alternativeName>
</protein>
<feature type="compositionally biased region" description="Acidic residues" evidence="16">
    <location>
        <begin position="457"/>
        <end position="476"/>
    </location>
</feature>
<evidence type="ECO:0000256" key="7">
    <source>
        <dbReference type="ARBA" id="ARBA00022530"/>
    </source>
</evidence>
<dbReference type="FunFam" id="2.60.40.4100:FF:000002">
    <property type="entry name" value="Zona pellucida sperm-binding protein 3"/>
    <property type="match status" value="1"/>
</dbReference>
<evidence type="ECO:0000256" key="16">
    <source>
        <dbReference type="SAM" id="MobiDB-lite"/>
    </source>
</evidence>
<evidence type="ECO:0000256" key="17">
    <source>
        <dbReference type="SAM" id="SignalP"/>
    </source>
</evidence>
<evidence type="ECO:0000256" key="15">
    <source>
        <dbReference type="ARBA" id="ARBA00030824"/>
    </source>
</evidence>
<evidence type="ECO:0000256" key="5">
    <source>
        <dbReference type="ARBA" id="ARBA00022475"/>
    </source>
</evidence>
<keyword evidence="12" id="KW-0472">Membrane</keyword>
<dbReference type="AlphaFoldDB" id="A0A7J6A0J2"/>